<evidence type="ECO:0000256" key="1">
    <source>
        <dbReference type="SAM" id="SignalP"/>
    </source>
</evidence>
<evidence type="ECO:0000313" key="2">
    <source>
        <dbReference type="EMBL" id="SDX38682.1"/>
    </source>
</evidence>
<dbReference type="Gene3D" id="3.10.450.360">
    <property type="match status" value="1"/>
</dbReference>
<dbReference type="STRING" id="651662.SAMN04488069_101209"/>
<name>A0A1H3B9Q2_9BACT</name>
<dbReference type="Proteomes" id="UP000199249">
    <property type="component" value="Unassembled WGS sequence"/>
</dbReference>
<proteinExistence type="predicted"/>
<protein>
    <submittedName>
        <fullName evidence="2">Putative beta-lactamase-inhibitor-like, PepSY-like</fullName>
    </submittedName>
</protein>
<gene>
    <name evidence="2" type="ORF">SAMN04488069_101209</name>
</gene>
<dbReference type="EMBL" id="FNOV01000001">
    <property type="protein sequence ID" value="SDX38682.1"/>
    <property type="molecule type" value="Genomic_DNA"/>
</dbReference>
<evidence type="ECO:0000313" key="3">
    <source>
        <dbReference type="Proteomes" id="UP000199249"/>
    </source>
</evidence>
<accession>A0A1H3B9Q2</accession>
<keyword evidence="3" id="KW-1185">Reference proteome</keyword>
<feature type="chain" id="PRO_5011461901" evidence="1">
    <location>
        <begin position="21"/>
        <end position="145"/>
    </location>
</feature>
<dbReference type="SUPFAM" id="SSF160574">
    <property type="entry name" value="BT0923-like"/>
    <property type="match status" value="1"/>
</dbReference>
<dbReference type="OrthoDB" id="1121502at2"/>
<feature type="signal peptide" evidence="1">
    <location>
        <begin position="1"/>
        <end position="20"/>
    </location>
</feature>
<keyword evidence="1" id="KW-0732">Signal</keyword>
<organism evidence="2 3">
    <name type="scientific">Hymenobacter psychrophilus</name>
    <dbReference type="NCBI Taxonomy" id="651662"/>
    <lineage>
        <taxon>Bacteria</taxon>
        <taxon>Pseudomonadati</taxon>
        <taxon>Bacteroidota</taxon>
        <taxon>Cytophagia</taxon>
        <taxon>Cytophagales</taxon>
        <taxon>Hymenobacteraceae</taxon>
        <taxon>Hymenobacter</taxon>
    </lineage>
</organism>
<dbReference type="RefSeq" id="WP_092736982.1">
    <property type="nucleotide sequence ID" value="NZ_FNOV01000001.1"/>
</dbReference>
<dbReference type="AlphaFoldDB" id="A0A1H3B9Q2"/>
<reference evidence="3" key="1">
    <citation type="submission" date="2016-10" db="EMBL/GenBank/DDBJ databases">
        <authorList>
            <person name="Varghese N."/>
            <person name="Submissions S."/>
        </authorList>
    </citation>
    <scope>NUCLEOTIDE SEQUENCE [LARGE SCALE GENOMIC DNA]</scope>
    <source>
        <strain evidence="3">CGMCC 1.8975</strain>
    </source>
</reference>
<sequence length="145" mass="15303">MNHSFGLLAAALLLAGSASAQKLKTAQVPAAVVAGFTQKFLQAKDVKWEKENDHYEAGFKQGKAEMSALLLANGALVETETEISVAQLPAEIRATLARQYKGVTIKEAAKIVAAGTGAVTYEAEIAQGGKTRDVLFNADGQEVKQ</sequence>